<evidence type="ECO:0000259" key="2">
    <source>
        <dbReference type="Pfam" id="PF13439"/>
    </source>
</evidence>
<keyword evidence="4" id="KW-1185">Reference proteome</keyword>
<evidence type="ECO:0000313" key="3">
    <source>
        <dbReference type="EMBL" id="MBP3965723.1"/>
    </source>
</evidence>
<organism evidence="3 4">
    <name type="scientific">Paenibacillus lignilyticus</name>
    <dbReference type="NCBI Taxonomy" id="1172615"/>
    <lineage>
        <taxon>Bacteria</taxon>
        <taxon>Bacillati</taxon>
        <taxon>Bacillota</taxon>
        <taxon>Bacilli</taxon>
        <taxon>Bacillales</taxon>
        <taxon>Paenibacillaceae</taxon>
        <taxon>Paenibacillus</taxon>
    </lineage>
</organism>
<accession>A0ABS5CIQ8</accession>
<comment type="caution">
    <text evidence="3">The sequence shown here is derived from an EMBL/GenBank/DDBJ whole genome shotgun (WGS) entry which is preliminary data.</text>
</comment>
<gene>
    <name evidence="3" type="ORF">I8J30_23680</name>
</gene>
<dbReference type="InterPro" id="IPR028098">
    <property type="entry name" value="Glyco_trans_4-like_N"/>
</dbReference>
<dbReference type="EMBL" id="JAGKSP010000012">
    <property type="protein sequence ID" value="MBP3965723.1"/>
    <property type="molecule type" value="Genomic_DNA"/>
</dbReference>
<dbReference type="Pfam" id="PF00534">
    <property type="entry name" value="Glycos_transf_1"/>
    <property type="match status" value="1"/>
</dbReference>
<dbReference type="PANTHER" id="PTHR45947:SF3">
    <property type="entry name" value="SULFOQUINOVOSYL TRANSFERASE SQD2"/>
    <property type="match status" value="1"/>
</dbReference>
<dbReference type="PANTHER" id="PTHR45947">
    <property type="entry name" value="SULFOQUINOVOSYL TRANSFERASE SQD2"/>
    <property type="match status" value="1"/>
</dbReference>
<dbReference type="Proteomes" id="UP000673394">
    <property type="component" value="Unassembled WGS sequence"/>
</dbReference>
<sequence>MRLALFTDTFTPEVNGVARTLERWEQYLRRRDIPCLVFAPQPAAAAHEEPQPMVTRFASMPFFLYPECRLALPNPIHINRTLQAFRPTLIHVATPFNLGLCGIHYAHKHRIPLVASYHTHFDRYLAFYNTRWMVKMLWRYMEWFHQECRFIFVPSASTLLELKERGWDEHRLAVWTRGMDTKSFHPNVDKAALLAQYQIPKDRFIVLYVGRLAPEKNVDCAIAAFAKFKREVCNDATFVIAGDGPSMNTLKQQAAREGISTCFLGFTAMPALQQWYAAADVMLFPSPTETFGNVVLEAMACGTPVICADTGGVVDTVVHEWNGLRCEAGNADAFRSALERMYRNPELRKRFTARGLAHSLRQSWDAIFEELLMRFRQAESAVPSSTNRHTRG</sequence>
<dbReference type="SUPFAM" id="SSF53756">
    <property type="entry name" value="UDP-Glycosyltransferase/glycogen phosphorylase"/>
    <property type="match status" value="1"/>
</dbReference>
<evidence type="ECO:0000259" key="1">
    <source>
        <dbReference type="Pfam" id="PF00534"/>
    </source>
</evidence>
<reference evidence="3 4" key="1">
    <citation type="submission" date="2021-04" db="EMBL/GenBank/DDBJ databases">
        <title>Paenibacillus sp. DLE-14 whole genome sequence.</title>
        <authorList>
            <person name="Ham Y.J."/>
        </authorList>
    </citation>
    <scope>NUCLEOTIDE SEQUENCE [LARGE SCALE GENOMIC DNA]</scope>
    <source>
        <strain evidence="3 4">DLE-14</strain>
    </source>
</reference>
<dbReference type="CDD" id="cd03814">
    <property type="entry name" value="GT4-like"/>
    <property type="match status" value="1"/>
</dbReference>
<feature type="domain" description="Glycosyl transferase family 1" evidence="1">
    <location>
        <begin position="193"/>
        <end position="355"/>
    </location>
</feature>
<dbReference type="InterPro" id="IPR001296">
    <property type="entry name" value="Glyco_trans_1"/>
</dbReference>
<name>A0ABS5CIQ8_9BACL</name>
<dbReference type="RefSeq" id="WP_210662362.1">
    <property type="nucleotide sequence ID" value="NZ_JAGKSP010000012.1"/>
</dbReference>
<dbReference type="Gene3D" id="3.40.50.2000">
    <property type="entry name" value="Glycogen Phosphorylase B"/>
    <property type="match status" value="2"/>
</dbReference>
<feature type="domain" description="Glycosyltransferase subfamily 4-like N-terminal" evidence="2">
    <location>
        <begin position="14"/>
        <end position="182"/>
    </location>
</feature>
<proteinExistence type="predicted"/>
<dbReference type="InterPro" id="IPR050194">
    <property type="entry name" value="Glycosyltransferase_grp1"/>
</dbReference>
<dbReference type="Pfam" id="PF13439">
    <property type="entry name" value="Glyco_transf_4"/>
    <property type="match status" value="1"/>
</dbReference>
<protein>
    <submittedName>
        <fullName evidence="3">Glycosyltransferase family 1 protein</fullName>
    </submittedName>
</protein>
<evidence type="ECO:0000313" key="4">
    <source>
        <dbReference type="Proteomes" id="UP000673394"/>
    </source>
</evidence>